<feature type="transmembrane region" description="Helical" evidence="1">
    <location>
        <begin position="299"/>
        <end position="320"/>
    </location>
</feature>
<evidence type="ECO:0000313" key="3">
    <source>
        <dbReference type="Proteomes" id="UP000648801"/>
    </source>
</evidence>
<reference evidence="2" key="2">
    <citation type="submission" date="2020-09" db="EMBL/GenBank/DDBJ databases">
        <authorList>
            <person name="Sun Q."/>
            <person name="Zhou Y."/>
        </authorList>
    </citation>
    <scope>NUCLEOTIDE SEQUENCE</scope>
    <source>
        <strain evidence="2">CGMCC 1.15447</strain>
    </source>
</reference>
<feature type="transmembrane region" description="Helical" evidence="1">
    <location>
        <begin position="137"/>
        <end position="166"/>
    </location>
</feature>
<protein>
    <submittedName>
        <fullName evidence="2">Uncharacterized protein</fullName>
    </submittedName>
</protein>
<proteinExistence type="predicted"/>
<name>A0A916RUC7_9BACT</name>
<feature type="transmembrane region" description="Helical" evidence="1">
    <location>
        <begin position="332"/>
        <end position="351"/>
    </location>
</feature>
<feature type="transmembrane region" description="Helical" evidence="1">
    <location>
        <begin position="211"/>
        <end position="231"/>
    </location>
</feature>
<feature type="transmembrane region" description="Helical" evidence="1">
    <location>
        <begin position="178"/>
        <end position="199"/>
    </location>
</feature>
<gene>
    <name evidence="2" type="ORF">GCM10011507_19350</name>
</gene>
<feature type="transmembrane region" description="Helical" evidence="1">
    <location>
        <begin position="108"/>
        <end position="125"/>
    </location>
</feature>
<feature type="transmembrane region" description="Helical" evidence="1">
    <location>
        <begin position="275"/>
        <end position="293"/>
    </location>
</feature>
<dbReference type="EMBL" id="BMJB01000001">
    <property type="protein sequence ID" value="GGA67997.1"/>
    <property type="molecule type" value="Genomic_DNA"/>
</dbReference>
<organism evidence="2 3">
    <name type="scientific">Edaphobacter acidisoli</name>
    <dbReference type="NCBI Taxonomy" id="2040573"/>
    <lineage>
        <taxon>Bacteria</taxon>
        <taxon>Pseudomonadati</taxon>
        <taxon>Acidobacteriota</taxon>
        <taxon>Terriglobia</taxon>
        <taxon>Terriglobales</taxon>
        <taxon>Acidobacteriaceae</taxon>
        <taxon>Edaphobacter</taxon>
    </lineage>
</organism>
<evidence type="ECO:0000256" key="1">
    <source>
        <dbReference type="SAM" id="Phobius"/>
    </source>
</evidence>
<dbReference type="AlphaFoldDB" id="A0A916RUC7"/>
<dbReference type="Proteomes" id="UP000648801">
    <property type="component" value="Unassembled WGS sequence"/>
</dbReference>
<feature type="transmembrane region" description="Helical" evidence="1">
    <location>
        <begin position="243"/>
        <end position="263"/>
    </location>
</feature>
<sequence length="499" mass="54848">MLLAAASIRKIVLLHPIYSWHALDSIDGNFRPLSTVLYFGYMLKLFGLHAHAFLACNFVINLFGSMITFVLTRELGYGKVTGAAASVLYMSRGLLFTENAWACDVCDGAVVLLCALATLAILRACRSTSRKAIAYHVVAWGLFFLSTLTKQSSFVMPLIIAALLFFHPGPVPVVKMSHRIRSAVIAFVVYSATAAFVFLHAKSLMQSRTPYPIEATLGGVLVPFRFISWYLLGTGFPAAFKLLNNLILLLGVSLTLAVGILAWKCPRIFGPRPRDIAFLLVAAFSSITLFFFLPSHVAAYYGALFSFWLSIALAISLTSFGPVKLGSRHARISCFIFCLLAVSGFLEIRLMQTALYPSGGYIWGTFGADLDRAYFTQLKEHLEANSYASEVVLVDAGGYPSYYVSMVLLLGPNVRQILAYDSASHAYYVNNRNGLRPGDSRRDLTDADAFQWTVPANFETASAVSTNKSALCARYDGRLIEWSTSGPDGMKEKQSRVDH</sequence>
<keyword evidence="1" id="KW-0812">Transmembrane</keyword>
<evidence type="ECO:0000313" key="2">
    <source>
        <dbReference type="EMBL" id="GGA67997.1"/>
    </source>
</evidence>
<accession>A0A916RUC7</accession>
<keyword evidence="1" id="KW-0472">Membrane</keyword>
<feature type="transmembrane region" description="Helical" evidence="1">
    <location>
        <begin position="48"/>
        <end position="71"/>
    </location>
</feature>
<comment type="caution">
    <text evidence="2">The sequence shown here is derived from an EMBL/GenBank/DDBJ whole genome shotgun (WGS) entry which is preliminary data.</text>
</comment>
<keyword evidence="3" id="KW-1185">Reference proteome</keyword>
<reference evidence="2" key="1">
    <citation type="journal article" date="2014" name="Int. J. Syst. Evol. Microbiol.">
        <title>Complete genome sequence of Corynebacterium casei LMG S-19264T (=DSM 44701T), isolated from a smear-ripened cheese.</title>
        <authorList>
            <consortium name="US DOE Joint Genome Institute (JGI-PGF)"/>
            <person name="Walter F."/>
            <person name="Albersmeier A."/>
            <person name="Kalinowski J."/>
            <person name="Ruckert C."/>
        </authorList>
    </citation>
    <scope>NUCLEOTIDE SEQUENCE</scope>
    <source>
        <strain evidence="2">CGMCC 1.15447</strain>
    </source>
</reference>
<keyword evidence="1" id="KW-1133">Transmembrane helix</keyword>